<dbReference type="InterPro" id="IPR028994">
    <property type="entry name" value="Integrin_alpha_N"/>
</dbReference>
<feature type="chain" id="PRO_5028847186" evidence="3">
    <location>
        <begin position="34"/>
        <end position="738"/>
    </location>
</feature>
<dbReference type="SUPFAM" id="SSF69318">
    <property type="entry name" value="Integrin alpha N-terminal domain"/>
    <property type="match status" value="1"/>
</dbReference>
<evidence type="ECO:0000313" key="5">
    <source>
        <dbReference type="Proteomes" id="UP000516230"/>
    </source>
</evidence>
<gene>
    <name evidence="4" type="ORF">IAG43_05855</name>
</gene>
<name>A0A7H0HPP1_9ACTN</name>
<dbReference type="InterPro" id="IPR013517">
    <property type="entry name" value="FG-GAP"/>
</dbReference>
<dbReference type="RefSeq" id="WP_187739692.1">
    <property type="nucleotide sequence ID" value="NZ_CP060825.1"/>
</dbReference>
<proteinExistence type="predicted"/>
<dbReference type="Proteomes" id="UP000516230">
    <property type="component" value="Chromosome"/>
</dbReference>
<protein>
    <submittedName>
        <fullName evidence="4">VCBS repeat-containing protein</fullName>
    </submittedName>
</protein>
<dbReference type="PANTHER" id="PTHR44103">
    <property type="entry name" value="PROPROTEIN CONVERTASE P"/>
    <property type="match status" value="1"/>
</dbReference>
<keyword evidence="5" id="KW-1185">Reference proteome</keyword>
<dbReference type="AlphaFoldDB" id="A0A7H0HPP1"/>
<dbReference type="PANTHER" id="PTHR44103:SF1">
    <property type="entry name" value="PROPROTEIN CONVERTASE P"/>
    <property type="match status" value="1"/>
</dbReference>
<sequence>MPRTRTARRLAAAVSTVLAVTLGAGGMSAPALAAPPAVPAAAPDTAGARASAEESASPFPAGFRLTGATATGYLVRSETALDHRWVSGVDGTHTTLASSSAANATGVGDLVVDRAPNAAVLRDMAAGTQLLRVAFPVGSGISYAGGAGRTIFTTVVDEGGRTVLRGHGVDGVVTPLTGLPAGATAIAVGAATPEHALVTFTAASGERTWGFVDLAASTVSVHGPIPPAGLKGDVAVSRTHLAWVEEEGSKGSVVVVTRATETTQRIPLGASAYGVEIGLAGDWLTYGVRGGHTSGTPDPMHALTARHLTKGTVRPLLDHVNSAATGPDGSLYVRGGTVAKGEGVYRIAPPTADGAPTAELVATTGESTALSLLGHDIGSVIDLDAPHGQRALTWRLSRHNADLTGTLRHVRTGKTMRFSVTHPYTPDYTFPWQGDLGFDERMSAYNGEYTWEFTARPLNGIGPDLKGSGRFTVTRAPSAHDFTDNGAPDLLARDAGGRLWRLDTDYWAFADQLEGTDRALVGGGWNTYDLIESAGDLAGARTDDLVARDRSGVLWLYLGKGDGTFTARTRVGGGWGGYTSVAAGGDLTGDGRADLVASDASGVLWLHRGTGDRSAPFAARTRVGGGWDIYDGLTLAGDLAGAKAGDLLARDRSGVLWLYLGKGDGTFTARTRVGGGWGAMPQLVAIGDADRDGRADLLTVGSDGYKWLYRGTGDRTAPFRPRGLANLVLPEWDGNHLI</sequence>
<evidence type="ECO:0000256" key="3">
    <source>
        <dbReference type="SAM" id="SignalP"/>
    </source>
</evidence>
<feature type="region of interest" description="Disordered" evidence="2">
    <location>
        <begin position="34"/>
        <end position="53"/>
    </location>
</feature>
<accession>A0A7H0HPP1</accession>
<dbReference type="KEGG" id="sgj:IAG43_05855"/>
<evidence type="ECO:0000313" key="4">
    <source>
        <dbReference type="EMBL" id="QNP62507.1"/>
    </source>
</evidence>
<dbReference type="Pfam" id="PF13517">
    <property type="entry name" value="FG-GAP_3"/>
    <property type="match status" value="2"/>
</dbReference>
<organism evidence="4 5">
    <name type="scientific">Streptomyces genisteinicus</name>
    <dbReference type="NCBI Taxonomy" id="2768068"/>
    <lineage>
        <taxon>Bacteria</taxon>
        <taxon>Bacillati</taxon>
        <taxon>Actinomycetota</taxon>
        <taxon>Actinomycetes</taxon>
        <taxon>Kitasatosporales</taxon>
        <taxon>Streptomycetaceae</taxon>
        <taxon>Streptomyces</taxon>
    </lineage>
</organism>
<dbReference type="EMBL" id="CP060825">
    <property type="protein sequence ID" value="QNP62507.1"/>
    <property type="molecule type" value="Genomic_DNA"/>
</dbReference>
<evidence type="ECO:0000256" key="2">
    <source>
        <dbReference type="SAM" id="MobiDB-lite"/>
    </source>
</evidence>
<evidence type="ECO:0000256" key="1">
    <source>
        <dbReference type="ARBA" id="ARBA00022729"/>
    </source>
</evidence>
<keyword evidence="1 3" id="KW-0732">Signal</keyword>
<feature type="signal peptide" evidence="3">
    <location>
        <begin position="1"/>
        <end position="33"/>
    </location>
</feature>
<reference evidence="4 5" key="1">
    <citation type="submission" date="2020-08" db="EMBL/GenBank/DDBJ databases">
        <title>A novel species.</title>
        <authorList>
            <person name="Gao J."/>
        </authorList>
    </citation>
    <scope>NUCLEOTIDE SEQUENCE [LARGE SCALE GENOMIC DNA]</scope>
    <source>
        <strain evidence="4 5">CRPJ-33</strain>
    </source>
</reference>